<keyword evidence="3" id="KW-1185">Reference proteome</keyword>
<reference evidence="2 3" key="1">
    <citation type="submission" date="2020-02" db="EMBL/GenBank/DDBJ databases">
        <authorList>
            <person name="Ma Q."/>
            <person name="Huang Y."/>
            <person name="Song X."/>
            <person name="Pei D."/>
        </authorList>
    </citation>
    <scope>NUCLEOTIDE SEQUENCE [LARGE SCALE GENOMIC DNA]</scope>
    <source>
        <strain evidence="2">Sxm20200214</strain>
        <tissue evidence="2">Leaf</tissue>
    </source>
</reference>
<feature type="region of interest" description="Disordered" evidence="1">
    <location>
        <begin position="32"/>
        <end position="78"/>
    </location>
</feature>
<evidence type="ECO:0000313" key="2">
    <source>
        <dbReference type="EMBL" id="KAG2241387.1"/>
    </source>
</evidence>
<name>A0A8X7NYX0_BRACI</name>
<dbReference type="Proteomes" id="UP000886595">
    <property type="component" value="Unassembled WGS sequence"/>
</dbReference>
<comment type="caution">
    <text evidence="2">The sequence shown here is derived from an EMBL/GenBank/DDBJ whole genome shotgun (WGS) entry which is preliminary data.</text>
</comment>
<organism evidence="2 3">
    <name type="scientific">Brassica carinata</name>
    <name type="common">Ethiopian mustard</name>
    <name type="synonym">Abyssinian cabbage</name>
    <dbReference type="NCBI Taxonomy" id="52824"/>
    <lineage>
        <taxon>Eukaryota</taxon>
        <taxon>Viridiplantae</taxon>
        <taxon>Streptophyta</taxon>
        <taxon>Embryophyta</taxon>
        <taxon>Tracheophyta</taxon>
        <taxon>Spermatophyta</taxon>
        <taxon>Magnoliopsida</taxon>
        <taxon>eudicotyledons</taxon>
        <taxon>Gunneridae</taxon>
        <taxon>Pentapetalae</taxon>
        <taxon>rosids</taxon>
        <taxon>malvids</taxon>
        <taxon>Brassicales</taxon>
        <taxon>Brassicaceae</taxon>
        <taxon>Brassiceae</taxon>
        <taxon>Brassica</taxon>
    </lineage>
</organism>
<evidence type="ECO:0000313" key="3">
    <source>
        <dbReference type="Proteomes" id="UP000886595"/>
    </source>
</evidence>
<accession>A0A8X7NYX0</accession>
<gene>
    <name evidence="2" type="ORF">Bca52824_096626</name>
</gene>
<evidence type="ECO:0000256" key="1">
    <source>
        <dbReference type="SAM" id="MobiDB-lite"/>
    </source>
</evidence>
<protein>
    <submittedName>
        <fullName evidence="2">Uncharacterized protein</fullName>
    </submittedName>
</protein>
<dbReference type="EMBL" id="JAAMPC010001052">
    <property type="protein sequence ID" value="KAG2241387.1"/>
    <property type="molecule type" value="Genomic_DNA"/>
</dbReference>
<feature type="compositionally biased region" description="Basic and acidic residues" evidence="1">
    <location>
        <begin position="32"/>
        <end position="60"/>
    </location>
</feature>
<dbReference type="AlphaFoldDB" id="A0A8X7NYX0"/>
<sequence>MTTIALRQQNKRLPPEVNRFLYVRNLPLQHNERGDVRHLRQVRRDPPDSRRLRQGHERNGVRRLRGYLRREEGRGPSLRVQRCEPVPDRALLPAREDEQEV</sequence>
<proteinExistence type="predicted"/>